<evidence type="ECO:0000256" key="3">
    <source>
        <dbReference type="ARBA" id="ARBA00022670"/>
    </source>
</evidence>
<proteinExistence type="inferred from homology"/>
<dbReference type="InterPro" id="IPR001907">
    <property type="entry name" value="ClpP"/>
</dbReference>
<keyword evidence="3 7" id="KW-0645">Protease</keyword>
<dbReference type="EMBL" id="JAJODE010000008">
    <property type="protein sequence ID" value="MCD4838163.1"/>
    <property type="molecule type" value="Genomic_DNA"/>
</dbReference>
<sequence length="245" mass="27305">MAKKINIKGVIIPNEDKWIYDWFEIENTTPKDVLNELPEDGTPVEFIINSPGGDVYSGSEIYTAIKDYSGETVGKIVGIAASAASVIAMGVDKLLISPTAQIMIHNVSSGAWGDYRDLRHQSNVLENWNKSIASAYQLKSGKPYEELLSMMDDETWLNAQQALEFNLVDEIMFQNNAPQLTASLPGIIPKNIVDKIRNMKDKLNVQTIDSPVTSGLDSQINNELELAKAKLKFKTLEVQNYVKKR</sequence>
<dbReference type="SUPFAM" id="SSF52096">
    <property type="entry name" value="ClpP/crotonase"/>
    <property type="match status" value="1"/>
</dbReference>
<accession>A0ABS8QFZ2</accession>
<keyword evidence="8" id="KW-1185">Reference proteome</keyword>
<keyword evidence="2" id="KW-0963">Cytoplasm</keyword>
<organism evidence="7 8">
    <name type="scientific">Neobacillus sedimentimangrovi</name>
    <dbReference type="NCBI Taxonomy" id="2699460"/>
    <lineage>
        <taxon>Bacteria</taxon>
        <taxon>Bacillati</taxon>
        <taxon>Bacillota</taxon>
        <taxon>Bacilli</taxon>
        <taxon>Bacillales</taxon>
        <taxon>Bacillaceae</taxon>
        <taxon>Neobacillus</taxon>
    </lineage>
</organism>
<dbReference type="PANTHER" id="PTHR10381:SF70">
    <property type="entry name" value="ATP-DEPENDENT CLP PROTEASE PROTEOLYTIC SUBUNIT"/>
    <property type="match status" value="1"/>
</dbReference>
<evidence type="ECO:0000256" key="1">
    <source>
        <dbReference type="ARBA" id="ARBA00007039"/>
    </source>
</evidence>
<dbReference type="CDD" id="cd07016">
    <property type="entry name" value="S14_ClpP_1"/>
    <property type="match status" value="1"/>
</dbReference>
<dbReference type="GO" id="GO:0008233">
    <property type="term" value="F:peptidase activity"/>
    <property type="evidence" value="ECO:0007669"/>
    <property type="project" value="UniProtKB-KW"/>
</dbReference>
<comment type="caution">
    <text evidence="7">The sequence shown here is derived from an EMBL/GenBank/DDBJ whole genome shotgun (WGS) entry which is preliminary data.</text>
</comment>
<dbReference type="Pfam" id="PF00574">
    <property type="entry name" value="CLP_protease"/>
    <property type="match status" value="1"/>
</dbReference>
<dbReference type="NCBIfam" id="NF045542">
    <property type="entry name" value="Clp_rel_HeadMat"/>
    <property type="match status" value="1"/>
</dbReference>
<reference evidence="7 8" key="1">
    <citation type="journal article" date="2023" name="Antonie Van Leeuwenhoek">
        <title>Unveiling the genomic potential of a novel thermostable glycoside hydrolases producing Neobacillus sedimentimangrovi UE25.</title>
        <authorList>
            <person name="Ejaz U."/>
            <person name="Saleem F."/>
            <person name="Rashid R."/>
            <person name="Hasan K.A."/>
            <person name="Syed M.N."/>
            <person name="Sohail M."/>
        </authorList>
    </citation>
    <scope>NUCLEOTIDE SEQUENCE [LARGE SCALE GENOMIC DNA]</scope>
    <source>
        <strain evidence="7 8">UE25</strain>
    </source>
</reference>
<evidence type="ECO:0000313" key="8">
    <source>
        <dbReference type="Proteomes" id="UP001162836"/>
    </source>
</evidence>
<keyword evidence="4" id="KW-0378">Hydrolase</keyword>
<protein>
    <recommendedName>
        <fullName evidence="6">ATP-dependent Clp protease proteolytic subunit</fullName>
    </recommendedName>
</protein>
<evidence type="ECO:0000256" key="2">
    <source>
        <dbReference type="ARBA" id="ARBA00022490"/>
    </source>
</evidence>
<dbReference type="Proteomes" id="UP001162836">
    <property type="component" value="Unassembled WGS sequence"/>
</dbReference>
<dbReference type="InterPro" id="IPR029045">
    <property type="entry name" value="ClpP/crotonase-like_dom_sf"/>
</dbReference>
<dbReference type="Gene3D" id="3.90.226.10">
    <property type="entry name" value="2-enoyl-CoA Hydratase, Chain A, domain 1"/>
    <property type="match status" value="1"/>
</dbReference>
<evidence type="ECO:0000256" key="6">
    <source>
        <dbReference type="RuleBase" id="RU003567"/>
    </source>
</evidence>
<dbReference type="PRINTS" id="PR00127">
    <property type="entry name" value="CLPPROTEASEP"/>
</dbReference>
<evidence type="ECO:0000256" key="4">
    <source>
        <dbReference type="ARBA" id="ARBA00022801"/>
    </source>
</evidence>
<dbReference type="PANTHER" id="PTHR10381">
    <property type="entry name" value="ATP-DEPENDENT CLP PROTEASE PROTEOLYTIC SUBUNIT"/>
    <property type="match status" value="1"/>
</dbReference>
<name>A0ABS8QFZ2_9BACI</name>
<dbReference type="InterPro" id="IPR023562">
    <property type="entry name" value="ClpP/TepA"/>
</dbReference>
<evidence type="ECO:0000256" key="5">
    <source>
        <dbReference type="ARBA" id="ARBA00022825"/>
    </source>
</evidence>
<dbReference type="RefSeq" id="WP_231314362.1">
    <property type="nucleotide sequence ID" value="NZ_JAJODE010000008.1"/>
</dbReference>
<gene>
    <name evidence="7" type="ORF">LRS37_04610</name>
</gene>
<evidence type="ECO:0000313" key="7">
    <source>
        <dbReference type="EMBL" id="MCD4838163.1"/>
    </source>
</evidence>
<keyword evidence="5" id="KW-0720">Serine protease</keyword>
<dbReference type="GO" id="GO:0006508">
    <property type="term" value="P:proteolysis"/>
    <property type="evidence" value="ECO:0007669"/>
    <property type="project" value="UniProtKB-KW"/>
</dbReference>
<comment type="similarity">
    <text evidence="1 6">Belongs to the peptidase S14 family.</text>
</comment>